<dbReference type="InterPro" id="IPR017455">
    <property type="entry name" value="Znf_FYVE-rel"/>
</dbReference>
<dbReference type="PROSITE" id="PS50010">
    <property type="entry name" value="DH_2"/>
    <property type="match status" value="1"/>
</dbReference>
<dbReference type="InterPro" id="IPR051092">
    <property type="entry name" value="FYVE_RhoGEF_PH"/>
</dbReference>
<dbReference type="InterPro" id="IPR000219">
    <property type="entry name" value="DH_dom"/>
</dbReference>
<keyword evidence="4" id="KW-0479">Metal-binding</keyword>
<dbReference type="InterPro" id="IPR000306">
    <property type="entry name" value="Znf_FYVE"/>
</dbReference>
<dbReference type="InterPro" id="IPR011993">
    <property type="entry name" value="PH-like_dom_sf"/>
</dbReference>
<dbReference type="Pfam" id="PF01363">
    <property type="entry name" value="FYVE"/>
    <property type="match status" value="1"/>
</dbReference>
<dbReference type="Gene3D" id="1.20.900.10">
    <property type="entry name" value="Dbl homology (DH) domain"/>
    <property type="match status" value="1"/>
</dbReference>
<feature type="compositionally biased region" description="Basic and acidic residues" evidence="9">
    <location>
        <begin position="651"/>
        <end position="669"/>
    </location>
</feature>
<feature type="region of interest" description="Disordered" evidence="9">
    <location>
        <begin position="701"/>
        <end position="721"/>
    </location>
</feature>
<feature type="compositionally biased region" description="Low complexity" evidence="9">
    <location>
        <begin position="342"/>
        <end position="354"/>
    </location>
</feature>
<dbReference type="GO" id="GO:0005737">
    <property type="term" value="C:cytoplasm"/>
    <property type="evidence" value="ECO:0007669"/>
    <property type="project" value="TreeGrafter"/>
</dbReference>
<dbReference type="InterPro" id="IPR001849">
    <property type="entry name" value="PH_domain"/>
</dbReference>
<accession>A0A8H6M8Y3</accession>
<dbReference type="GO" id="GO:0008270">
    <property type="term" value="F:zinc ion binding"/>
    <property type="evidence" value="ECO:0007669"/>
    <property type="project" value="UniProtKB-KW"/>
</dbReference>
<evidence type="ECO:0000313" key="13">
    <source>
        <dbReference type="EMBL" id="KAF6759365.1"/>
    </source>
</evidence>
<comment type="caution">
    <text evidence="13">The sequence shown here is derived from an EMBL/GenBank/DDBJ whole genome shotgun (WGS) entry which is preliminary data.</text>
</comment>
<feature type="region of interest" description="Disordered" evidence="9">
    <location>
        <begin position="342"/>
        <end position="402"/>
    </location>
</feature>
<dbReference type="Proteomes" id="UP000521943">
    <property type="component" value="Unassembled WGS sequence"/>
</dbReference>
<dbReference type="Gene3D" id="3.30.40.10">
    <property type="entry name" value="Zinc/RING finger domain, C3HC4 (zinc finger)"/>
    <property type="match status" value="1"/>
</dbReference>
<feature type="region of interest" description="Disordered" evidence="9">
    <location>
        <begin position="733"/>
        <end position="763"/>
    </location>
</feature>
<sequence>FPVTESGAQLVQPARGPHLPFRRISLPTAPTLLHRNSVVSVSSFEDTDGSPLRAARFRRPRPPSVESPMRRQRRRDGSSRPMEDAFALSESTENPYVKGLEMIYSHFLIPIIESLDTPQPLLDRTSINSIFSNFIDIWNLHRSFLLALDALLEKHRNGPLPLSSLLLSHFPYLSLYTPFVTAFPSIIGALTEISTPPTSSRPNPRYNATFSDFLSQQEADPRCGKLKLRDWLLTVVQRCPRYLLLLKDLISSTSTDDPEHAQLTVVHGLLGLNKSLHTHAETLQLLALISPGRHLVKRGSLLQVERNSLPRPREFLLFSDCLIWLSPGDSWDWESFSGWNSSGSNPAPDSSSSSAPPPRPPPLNHPPSVHSTPTKYDRRQSYHTPSPVPPPMAKRRGASASDERWVYRGKGSVLTEEYRFEILNPEESFVVYAESEQSRHEWVTQIRQAKSHLLESLNATNPNSTLTSSSSTNHIRRSLQALPFHPSDDRLATLRPGSQLKSLKRSSKAAGKEASERRRKVDHWVPPVWIPDGKTNECMRCGKLFGWRRRRHHCRLCGRCVCNACSGRTFFIADASGKKEATKPARACDACYESIFPVIDSSSSNMHEGGGRFDDSITSLSKMPSWFSMPSIPTEPAQPQALMAIDSHHGPDTSTFEFERPRSPEEKEPPGVIRLRPHQKLKSYHEILEDFEAHERGDPFEEVASPAREDPGEWVSDVDDEERREEYLRSRLFTPTPPHSLAPSPQTSPMKRKEDTVRRRKRFSLPAVALQTTQVTARASLVIEDETDETDSETPSRPRRFSLVLSPSKSGYGIRNSVSEAVREEDEGEGAGKSLAADKLSELLNRRTRD</sequence>
<evidence type="ECO:0000256" key="2">
    <source>
        <dbReference type="ARBA" id="ARBA00022490"/>
    </source>
</evidence>
<reference evidence="13 14" key="1">
    <citation type="submission" date="2020-07" db="EMBL/GenBank/DDBJ databases">
        <title>Comparative genomics of pyrophilous fungi reveals a link between fire events and developmental genes.</title>
        <authorList>
            <consortium name="DOE Joint Genome Institute"/>
            <person name="Steindorff A.S."/>
            <person name="Carver A."/>
            <person name="Calhoun S."/>
            <person name="Stillman K."/>
            <person name="Liu H."/>
            <person name="Lipzen A."/>
            <person name="Pangilinan J."/>
            <person name="Labutti K."/>
            <person name="Bruns T.D."/>
            <person name="Grigoriev I.V."/>
        </authorList>
    </citation>
    <scope>NUCLEOTIDE SEQUENCE [LARGE SCALE GENOMIC DNA]</scope>
    <source>
        <strain evidence="13 14">CBS 144469</strain>
    </source>
</reference>
<dbReference type="PANTHER" id="PTHR12673">
    <property type="entry name" value="FACIOGENITAL DYSPLASIA PROTEIN"/>
    <property type="match status" value="1"/>
</dbReference>
<evidence type="ECO:0000256" key="8">
    <source>
        <dbReference type="PROSITE-ProRule" id="PRU00091"/>
    </source>
</evidence>
<organism evidence="13 14">
    <name type="scientific">Ephemerocybe angulata</name>
    <dbReference type="NCBI Taxonomy" id="980116"/>
    <lineage>
        <taxon>Eukaryota</taxon>
        <taxon>Fungi</taxon>
        <taxon>Dikarya</taxon>
        <taxon>Basidiomycota</taxon>
        <taxon>Agaricomycotina</taxon>
        <taxon>Agaricomycetes</taxon>
        <taxon>Agaricomycetidae</taxon>
        <taxon>Agaricales</taxon>
        <taxon>Agaricineae</taxon>
        <taxon>Psathyrellaceae</taxon>
        <taxon>Ephemerocybe</taxon>
    </lineage>
</organism>
<evidence type="ECO:0000256" key="9">
    <source>
        <dbReference type="SAM" id="MobiDB-lite"/>
    </source>
</evidence>
<dbReference type="SUPFAM" id="SSF48065">
    <property type="entry name" value="DBL homology domain (DH-domain)"/>
    <property type="match status" value="1"/>
</dbReference>
<dbReference type="PANTHER" id="PTHR12673:SF270">
    <property type="entry name" value="FYVE-TYPE DOMAIN-CONTAINING PROTEIN"/>
    <property type="match status" value="1"/>
</dbReference>
<evidence type="ECO:0000256" key="6">
    <source>
        <dbReference type="ARBA" id="ARBA00022833"/>
    </source>
</evidence>
<feature type="non-terminal residue" evidence="13">
    <location>
        <position position="850"/>
    </location>
</feature>
<dbReference type="SMART" id="SM00064">
    <property type="entry name" value="FYVE"/>
    <property type="match status" value="1"/>
</dbReference>
<dbReference type="SMART" id="SM00233">
    <property type="entry name" value="PH"/>
    <property type="match status" value="1"/>
</dbReference>
<dbReference type="SUPFAM" id="SSF57903">
    <property type="entry name" value="FYVE/PHD zinc finger"/>
    <property type="match status" value="1"/>
</dbReference>
<evidence type="ECO:0000256" key="7">
    <source>
        <dbReference type="ARBA" id="ARBA00023212"/>
    </source>
</evidence>
<keyword evidence="2" id="KW-0963">Cytoplasm</keyword>
<protein>
    <submittedName>
        <fullName evidence="13">Uncharacterized protein</fullName>
    </submittedName>
</protein>
<feature type="compositionally biased region" description="Basic and acidic residues" evidence="9">
    <location>
        <begin position="839"/>
        <end position="850"/>
    </location>
</feature>
<evidence type="ECO:0000259" key="10">
    <source>
        <dbReference type="PROSITE" id="PS50003"/>
    </source>
</evidence>
<feature type="compositionally biased region" description="Pro residues" evidence="9">
    <location>
        <begin position="355"/>
        <end position="365"/>
    </location>
</feature>
<keyword evidence="3" id="KW-0344">Guanine-nucleotide releasing factor</keyword>
<dbReference type="Pfam" id="PF00621">
    <property type="entry name" value="RhoGEF"/>
    <property type="match status" value="1"/>
</dbReference>
<dbReference type="InterPro" id="IPR011011">
    <property type="entry name" value="Znf_FYVE_PHD"/>
</dbReference>
<feature type="compositionally biased region" description="Acidic residues" evidence="9">
    <location>
        <begin position="783"/>
        <end position="792"/>
    </location>
</feature>
<proteinExistence type="predicted"/>
<evidence type="ECO:0000259" key="12">
    <source>
        <dbReference type="PROSITE" id="PS50178"/>
    </source>
</evidence>
<dbReference type="GO" id="GO:0005856">
    <property type="term" value="C:cytoskeleton"/>
    <property type="evidence" value="ECO:0007669"/>
    <property type="project" value="UniProtKB-SubCell"/>
</dbReference>
<evidence type="ECO:0000256" key="5">
    <source>
        <dbReference type="ARBA" id="ARBA00022771"/>
    </source>
</evidence>
<feature type="domain" description="PH" evidence="10">
    <location>
        <begin position="294"/>
        <end position="451"/>
    </location>
</feature>
<feature type="domain" description="FYVE-type" evidence="12">
    <location>
        <begin position="532"/>
        <end position="596"/>
    </location>
</feature>
<evidence type="ECO:0000313" key="14">
    <source>
        <dbReference type="Proteomes" id="UP000521943"/>
    </source>
</evidence>
<dbReference type="PROSITE" id="PS50178">
    <property type="entry name" value="ZF_FYVE"/>
    <property type="match status" value="1"/>
</dbReference>
<dbReference type="SUPFAM" id="SSF50729">
    <property type="entry name" value="PH domain-like"/>
    <property type="match status" value="1"/>
</dbReference>
<feature type="domain" description="DH" evidence="11">
    <location>
        <begin position="91"/>
        <end position="263"/>
    </location>
</feature>
<dbReference type="InterPro" id="IPR013083">
    <property type="entry name" value="Znf_RING/FYVE/PHD"/>
</dbReference>
<evidence type="ECO:0000256" key="3">
    <source>
        <dbReference type="ARBA" id="ARBA00022658"/>
    </source>
</evidence>
<gene>
    <name evidence="13" type="ORF">DFP72DRAFT_884957</name>
</gene>
<dbReference type="OrthoDB" id="660555at2759"/>
<feature type="region of interest" description="Disordered" evidence="9">
    <location>
        <begin position="43"/>
        <end position="85"/>
    </location>
</feature>
<keyword evidence="5 8" id="KW-0863">Zinc-finger</keyword>
<dbReference type="PROSITE" id="PS50003">
    <property type="entry name" value="PH_DOMAIN"/>
    <property type="match status" value="1"/>
</dbReference>
<evidence type="ECO:0000256" key="1">
    <source>
        <dbReference type="ARBA" id="ARBA00004245"/>
    </source>
</evidence>
<keyword evidence="6" id="KW-0862">Zinc</keyword>
<name>A0A8H6M8Y3_9AGAR</name>
<keyword evidence="7" id="KW-0206">Cytoskeleton</keyword>
<keyword evidence="14" id="KW-1185">Reference proteome</keyword>
<dbReference type="GO" id="GO:0005085">
    <property type="term" value="F:guanyl-nucleotide exchange factor activity"/>
    <property type="evidence" value="ECO:0007669"/>
    <property type="project" value="UniProtKB-KW"/>
</dbReference>
<feature type="region of interest" description="Disordered" evidence="9">
    <location>
        <begin position="651"/>
        <end position="671"/>
    </location>
</feature>
<feature type="region of interest" description="Disordered" evidence="9">
    <location>
        <begin position="782"/>
        <end position="850"/>
    </location>
</feature>
<dbReference type="AlphaFoldDB" id="A0A8H6M8Y3"/>
<dbReference type="SMART" id="SM00325">
    <property type="entry name" value="RhoGEF"/>
    <property type="match status" value="1"/>
</dbReference>
<dbReference type="InterPro" id="IPR035899">
    <property type="entry name" value="DBL_dom_sf"/>
</dbReference>
<comment type="subcellular location">
    <subcellularLocation>
        <location evidence="1">Cytoplasm</location>
        <location evidence="1">Cytoskeleton</location>
    </subcellularLocation>
</comment>
<evidence type="ECO:0000259" key="11">
    <source>
        <dbReference type="PROSITE" id="PS50010"/>
    </source>
</evidence>
<dbReference type="CDD" id="cd00160">
    <property type="entry name" value="RhoGEF"/>
    <property type="match status" value="1"/>
</dbReference>
<evidence type="ECO:0000256" key="4">
    <source>
        <dbReference type="ARBA" id="ARBA00022723"/>
    </source>
</evidence>
<dbReference type="Gene3D" id="2.30.29.30">
    <property type="entry name" value="Pleckstrin-homology domain (PH domain)/Phosphotyrosine-binding domain (PTB)"/>
    <property type="match status" value="1"/>
</dbReference>
<dbReference type="EMBL" id="JACGCI010000015">
    <property type="protein sequence ID" value="KAF6759365.1"/>
    <property type="molecule type" value="Genomic_DNA"/>
</dbReference>